<keyword evidence="2" id="KW-0472">Membrane</keyword>
<evidence type="ECO:0000313" key="4">
    <source>
        <dbReference type="EMBL" id="OJD20087.1"/>
    </source>
</evidence>
<feature type="compositionally biased region" description="Polar residues" evidence="1">
    <location>
        <begin position="291"/>
        <end position="301"/>
    </location>
</feature>
<dbReference type="VEuPathDB" id="FungiDB:ACJ73_08580"/>
<feature type="compositionally biased region" description="Polar residues" evidence="1">
    <location>
        <begin position="189"/>
        <end position="203"/>
    </location>
</feature>
<keyword evidence="5" id="KW-1185">Reference proteome</keyword>
<keyword evidence="2" id="KW-0812">Transmembrane</keyword>
<feature type="chain" id="PRO_5013244581" description="Mid2 domain-containing protein" evidence="3">
    <location>
        <begin position="24"/>
        <end position="380"/>
    </location>
</feature>
<keyword evidence="3" id="KW-0732">Signal</keyword>
<sequence length="380" mass="41308">MAHFNFWILVIFWPMPGITDVTSADASEVQIIDSQTAVILPTSRSSNTQTRVEAHSDYDIFTHTLSFGSAYTNDDSTTGQKSLFISGPEYSHGRVPFTELMPFKPATPTVFRQHDDTITSPEYSQRRTPFTELMPFKPATPTVFRQHDDTITSPEYSHGRTPFAELNLFKSTSVSHSSSWHTSTPSPVYSSAQTSPPDSQQTYPTPSIPVSVIPVPSTSLQRSMGSINPISELVNESRLLNGTTIQSTSRSHIVQNSAPSMITSVSSTRQEISDISSSSTTSSRHQITSTPTHPSTETLTVPNDEPGPPRYTAFPGSETNTGSASPAERGQSSGIIGGAIIGTSAIMALGTFTAWRIRRRKRQPARPPPPPSISRFSDGS</sequence>
<comment type="caution">
    <text evidence="4">The sequence shown here is derived from an EMBL/GenBank/DDBJ whole genome shotgun (WGS) entry which is preliminary data.</text>
</comment>
<feature type="region of interest" description="Disordered" evidence="1">
    <location>
        <begin position="180"/>
        <end position="210"/>
    </location>
</feature>
<feature type="region of interest" description="Disordered" evidence="1">
    <location>
        <begin position="246"/>
        <end position="331"/>
    </location>
</feature>
<keyword evidence="2" id="KW-1133">Transmembrane helix</keyword>
<organism evidence="4 5">
    <name type="scientific">Blastomyces percursus</name>
    <dbReference type="NCBI Taxonomy" id="1658174"/>
    <lineage>
        <taxon>Eukaryota</taxon>
        <taxon>Fungi</taxon>
        <taxon>Dikarya</taxon>
        <taxon>Ascomycota</taxon>
        <taxon>Pezizomycotina</taxon>
        <taxon>Eurotiomycetes</taxon>
        <taxon>Eurotiomycetidae</taxon>
        <taxon>Onygenales</taxon>
        <taxon>Ajellomycetaceae</taxon>
        <taxon>Blastomyces</taxon>
    </lineage>
</organism>
<protein>
    <recommendedName>
        <fullName evidence="6">Mid2 domain-containing protein</fullName>
    </recommendedName>
</protein>
<feature type="signal peptide" evidence="3">
    <location>
        <begin position="1"/>
        <end position="23"/>
    </location>
</feature>
<accession>A0A1J9QV45</accession>
<gene>
    <name evidence="4" type="ORF">ACJ73_08580</name>
</gene>
<evidence type="ECO:0000256" key="3">
    <source>
        <dbReference type="SAM" id="SignalP"/>
    </source>
</evidence>
<dbReference type="EMBL" id="LGTZ01002072">
    <property type="protein sequence ID" value="OJD20087.1"/>
    <property type="molecule type" value="Genomic_DNA"/>
</dbReference>
<evidence type="ECO:0000313" key="5">
    <source>
        <dbReference type="Proteomes" id="UP000242791"/>
    </source>
</evidence>
<feature type="region of interest" description="Disordered" evidence="1">
    <location>
        <begin position="358"/>
        <end position="380"/>
    </location>
</feature>
<dbReference type="OrthoDB" id="10409223at2759"/>
<feature type="transmembrane region" description="Helical" evidence="2">
    <location>
        <begin position="335"/>
        <end position="357"/>
    </location>
</feature>
<feature type="compositionally biased region" description="Polar residues" evidence="1">
    <location>
        <begin position="246"/>
        <end position="265"/>
    </location>
</feature>
<evidence type="ECO:0000256" key="1">
    <source>
        <dbReference type="SAM" id="MobiDB-lite"/>
    </source>
</evidence>
<name>A0A1J9QV45_9EURO</name>
<reference evidence="4 5" key="1">
    <citation type="submission" date="2015-08" db="EMBL/GenBank/DDBJ databases">
        <title>Emmonsia species relationships and genome sequence.</title>
        <authorList>
            <person name="Cuomo C.A."/>
            <person name="Schwartz I.S."/>
            <person name="Kenyon C."/>
            <person name="De Hoog G.S."/>
            <person name="Govender N.P."/>
            <person name="Botha A."/>
            <person name="Moreno L."/>
            <person name="De Vries M."/>
            <person name="Munoz J.F."/>
            <person name="Stielow J.B."/>
        </authorList>
    </citation>
    <scope>NUCLEOTIDE SEQUENCE [LARGE SCALE GENOMIC DNA]</scope>
    <source>
        <strain evidence="4 5">EI222</strain>
    </source>
</reference>
<evidence type="ECO:0000256" key="2">
    <source>
        <dbReference type="SAM" id="Phobius"/>
    </source>
</evidence>
<dbReference type="AlphaFoldDB" id="A0A1J9QV45"/>
<feature type="compositionally biased region" description="Low complexity" evidence="1">
    <location>
        <begin position="266"/>
        <end position="290"/>
    </location>
</feature>
<dbReference type="Proteomes" id="UP000242791">
    <property type="component" value="Unassembled WGS sequence"/>
</dbReference>
<evidence type="ECO:0008006" key="6">
    <source>
        <dbReference type="Google" id="ProtNLM"/>
    </source>
</evidence>
<proteinExistence type="predicted"/>